<accession>A0A9X3UK43</accession>
<dbReference type="RefSeq" id="WP_267993034.1">
    <property type="nucleotide sequence ID" value="NZ_JAPJZI010000001.1"/>
</dbReference>
<dbReference type="Pfam" id="PF12146">
    <property type="entry name" value="Hydrolase_4"/>
    <property type="match status" value="1"/>
</dbReference>
<dbReference type="InterPro" id="IPR029058">
    <property type="entry name" value="AB_hydrolase_fold"/>
</dbReference>
<dbReference type="Proteomes" id="UP001151234">
    <property type="component" value="Unassembled WGS sequence"/>
</dbReference>
<evidence type="ECO:0000313" key="3">
    <source>
        <dbReference type="Proteomes" id="UP001151234"/>
    </source>
</evidence>
<reference evidence="2" key="1">
    <citation type="submission" date="2022-11" db="EMBL/GenBank/DDBJ databases">
        <title>Draft genome sequence of Hoeflea poritis E7-10 and Hoeflea prorocentri PM5-8, separated from scleractinian coral Porites lutea and marine dinoflagellate.</title>
        <authorList>
            <person name="Zhang G."/>
            <person name="Wei Q."/>
            <person name="Cai L."/>
        </authorList>
    </citation>
    <scope>NUCLEOTIDE SEQUENCE</scope>
    <source>
        <strain evidence="2">PM5-8</strain>
    </source>
</reference>
<keyword evidence="3" id="KW-1185">Reference proteome</keyword>
<dbReference type="GO" id="GO:0016787">
    <property type="term" value="F:hydrolase activity"/>
    <property type="evidence" value="ECO:0007669"/>
    <property type="project" value="UniProtKB-KW"/>
</dbReference>
<feature type="domain" description="Serine aminopeptidase S33" evidence="1">
    <location>
        <begin position="26"/>
        <end position="112"/>
    </location>
</feature>
<organism evidence="2 3">
    <name type="scientific">Hoeflea prorocentri</name>
    <dbReference type="NCBI Taxonomy" id="1922333"/>
    <lineage>
        <taxon>Bacteria</taxon>
        <taxon>Pseudomonadati</taxon>
        <taxon>Pseudomonadota</taxon>
        <taxon>Alphaproteobacteria</taxon>
        <taxon>Hyphomicrobiales</taxon>
        <taxon>Rhizobiaceae</taxon>
        <taxon>Hoeflea</taxon>
    </lineage>
</organism>
<name>A0A9X3UK43_9HYPH</name>
<evidence type="ECO:0000313" key="2">
    <source>
        <dbReference type="EMBL" id="MDA5398101.1"/>
    </source>
</evidence>
<dbReference type="AlphaFoldDB" id="A0A9X3UK43"/>
<gene>
    <name evidence="2" type="ORF">OQ273_05895</name>
</gene>
<dbReference type="PIRSF" id="PIRSF037442">
    <property type="entry name" value="UCP037442_abhydr"/>
    <property type="match status" value="1"/>
</dbReference>
<proteinExistence type="predicted"/>
<dbReference type="InterPro" id="IPR022742">
    <property type="entry name" value="Hydrolase_4"/>
</dbReference>
<keyword evidence="2" id="KW-0378">Hydrolase</keyword>
<dbReference type="InterPro" id="IPR017208">
    <property type="entry name" value="UCP037442_abhydr"/>
</dbReference>
<protein>
    <submittedName>
        <fullName evidence="2">Alpha/beta fold hydrolase</fullName>
    </submittedName>
</protein>
<dbReference type="EMBL" id="JAPJZI010000001">
    <property type="protein sequence ID" value="MDA5398101.1"/>
    <property type="molecule type" value="Genomic_DNA"/>
</dbReference>
<dbReference type="Gene3D" id="3.40.50.1820">
    <property type="entry name" value="alpha/beta hydrolase"/>
    <property type="match status" value="1"/>
</dbReference>
<dbReference type="SUPFAM" id="SSF53474">
    <property type="entry name" value="alpha/beta-Hydrolases"/>
    <property type="match status" value="1"/>
</dbReference>
<evidence type="ECO:0000259" key="1">
    <source>
        <dbReference type="Pfam" id="PF12146"/>
    </source>
</evidence>
<sequence length="282" mass="31495">MKIRTSDGYALAGTLHSDDANHGPLVLISSATGAPRGFYAAFARELVACGCRAVLTYDYRGMPDSPRPKGFKGRINMRDWAHKDMPAAMERLDQVSPGHPMVGVGQSFGGQALGICGTPQRFERYCMVASLSGYWRNTDTPWQNLFFMHVFGLPMTSVIGRTARWMGLGEPIPASVFRDWAKWCFHHEYFFDDPEVGARDGYATVRMPILSVGMTDDPWGTPKAIHGLIKHYVNADISERWLSPTNAGGQPIGHLGFFRSRFRDTLWPGVIDWLIEGPQIKR</sequence>
<comment type="caution">
    <text evidence="2">The sequence shown here is derived from an EMBL/GenBank/DDBJ whole genome shotgun (WGS) entry which is preliminary data.</text>
</comment>